<gene>
    <name evidence="1" type="ORF">N3K66_005829</name>
</gene>
<accession>A0ACC0UYZ8</accession>
<keyword evidence="2" id="KW-1185">Reference proteome</keyword>
<dbReference type="Proteomes" id="UP001163324">
    <property type="component" value="Chromosome 5"/>
</dbReference>
<organism evidence="1 2">
    <name type="scientific">Trichothecium roseum</name>
    <dbReference type="NCBI Taxonomy" id="47278"/>
    <lineage>
        <taxon>Eukaryota</taxon>
        <taxon>Fungi</taxon>
        <taxon>Dikarya</taxon>
        <taxon>Ascomycota</taxon>
        <taxon>Pezizomycotina</taxon>
        <taxon>Sordariomycetes</taxon>
        <taxon>Hypocreomycetidae</taxon>
        <taxon>Hypocreales</taxon>
        <taxon>Hypocreales incertae sedis</taxon>
        <taxon>Trichothecium</taxon>
    </lineage>
</organism>
<protein>
    <submittedName>
        <fullName evidence="1">Uncharacterized protein</fullName>
    </submittedName>
</protein>
<name>A0ACC0UYZ8_9HYPO</name>
<evidence type="ECO:0000313" key="1">
    <source>
        <dbReference type="EMBL" id="KAI9899368.1"/>
    </source>
</evidence>
<dbReference type="EMBL" id="CM047944">
    <property type="protein sequence ID" value="KAI9899368.1"/>
    <property type="molecule type" value="Genomic_DNA"/>
</dbReference>
<sequence>MRGTLNPSQRNTLEDGHEYDVYVDMQWVEAGVDENDYADNPWMYPQDIVDAFLGLRISKRKQFYDALADNDRSKLDRELQHIQEARKMFSEDDTKKHLMGELRQSREQWKNGVQKTLIAEKIYGLTTPRRETKAAEILRTQALQYPINSLQSIKLNKSATAVNYRDQGIRKRICTAIAHNQWNSQCDARETPSDEGARQASNGESAVGGADHHGDTTASRLAHCGFKAGVIYFRRNRNGSNWIGETVSNDILSDGEFPHQKMSVDDILGPETNNPLRIGCHEDNIRWFHFPTNNMGWIEKALRNYAMGSMSADGDNVSQTHNLLARKHWRGQMHGTWPEAESERAARSRPREHDACLHGPVHARHMRSRCSLIPRDSVDSQHGYPRMLAGHCSSSTDSVNSLAGKNISLFLPYLHWETSTRQTKMINIVNESERPKAKPKHGGLKAKPKSAEVKQFHDIVKTVMRKRKMDDSAPRASISNNRASVPLRFLLGRYLLKVAQVADQMDYAADERLLRSDINQDPPLHMRRTLDQYYFLTLDTSERDKDQVVYRETKTSRGYYGKPRVVMVDQLWMWILDDRTIITSFPKRWGRNKPDSSGVHKSLRDRLEAMHTRGEGIQSIHHLAAMIIDQCSRVFFDRTRALDERPEVMDLFSSAIGYATQHASNAYDNFWRYTHLYSMGNLPDNYSRYLDINPEGVILRECQDIAEELKIMLRVYAEQAAVVKEYRRYLGRLNGELKDGRKVDAPLMQRLIETLESRGRDEGGSGETRQDQSSSQMQRGQPWLNDTIGRVDFLLEAVESRKGELLDLQESALRTQSQLESLLQLKQQQASIIEAKAALKRQEESIRQGRAIMAFTILPLGFFAAFFGMNNNDINDAQWMSLYQQIGYMFGLSTLVIALSVGLAFSDWARALAVLLIRVPLVFSLEVTGLRRLWNSTALSHQSLEKRNRKALRRVSGLKRGREEKRKKAVIRSESIGRGLSRQGIGNPKTSSSLSS</sequence>
<reference evidence="1" key="1">
    <citation type="submission" date="2022-10" db="EMBL/GenBank/DDBJ databases">
        <title>Complete Genome of Trichothecium roseum strain YXFP-22015, a Plant Pathogen Isolated from Citrus.</title>
        <authorList>
            <person name="Wang Y."/>
            <person name="Zhu L."/>
        </authorList>
    </citation>
    <scope>NUCLEOTIDE SEQUENCE</scope>
    <source>
        <strain evidence="1">YXFP-22015</strain>
    </source>
</reference>
<proteinExistence type="predicted"/>
<evidence type="ECO:0000313" key="2">
    <source>
        <dbReference type="Proteomes" id="UP001163324"/>
    </source>
</evidence>
<comment type="caution">
    <text evidence="1">The sequence shown here is derived from an EMBL/GenBank/DDBJ whole genome shotgun (WGS) entry which is preliminary data.</text>
</comment>